<dbReference type="InterPro" id="IPR036397">
    <property type="entry name" value="RNaseH_sf"/>
</dbReference>
<dbReference type="PANTHER" id="PTHR13620">
    <property type="entry name" value="3-5 EXONUCLEASE"/>
    <property type="match status" value="1"/>
</dbReference>
<evidence type="ECO:0000256" key="2">
    <source>
        <dbReference type="ARBA" id="ARBA00022801"/>
    </source>
</evidence>
<gene>
    <name evidence="6" type="ORF">M9Y10_017858</name>
</gene>
<evidence type="ECO:0000313" key="6">
    <source>
        <dbReference type="EMBL" id="KAK8852866.1"/>
    </source>
</evidence>
<evidence type="ECO:0000256" key="1">
    <source>
        <dbReference type="ARBA" id="ARBA00022722"/>
    </source>
</evidence>
<keyword evidence="1" id="KW-0540">Nuclease</keyword>
<organism evidence="6 7">
    <name type="scientific">Tritrichomonas musculus</name>
    <dbReference type="NCBI Taxonomy" id="1915356"/>
    <lineage>
        <taxon>Eukaryota</taxon>
        <taxon>Metamonada</taxon>
        <taxon>Parabasalia</taxon>
        <taxon>Tritrichomonadida</taxon>
        <taxon>Tritrichomonadidae</taxon>
        <taxon>Tritrichomonas</taxon>
    </lineage>
</organism>
<dbReference type="InterPro" id="IPR012337">
    <property type="entry name" value="RNaseH-like_sf"/>
</dbReference>
<dbReference type="EMBL" id="JAPFFF010000023">
    <property type="protein sequence ID" value="KAK8852866.1"/>
    <property type="molecule type" value="Genomic_DNA"/>
</dbReference>
<dbReference type="Pfam" id="PF01612">
    <property type="entry name" value="DNA_pol_A_exo1"/>
    <property type="match status" value="1"/>
</dbReference>
<sequence length="720" mass="83458">MKFSGKTIQFSPELSPDDLKSNWNIGETYDIEFFEGEFTPVHLIDANSDLTEYIQQISLDQLIFFDIKCVQFYTLTHVLNSSEREQIPPVCLFTFCCSSGVYIFKQLTLSPNEQLKEFLSTKSSRRLIGFNLESVVKKTNQFFGKDFSFTFEDIGSFSPKFQSLSIYELAVKFFKNPQAEFTSKEIKKALWYKNPISMQLVVYAAFKVVTLSKCYSNIPLKTAQQPKQNANPEQEKKEIENSPPKVIYNAISPSEVNPQPMDNYKGEIHFYSESDFGFYQDERWYTDNSYDVEFFPGVMTTVTLRDAACDISQYVSIMKKDPVIFVDFEYVMPYKPAPPICLFQFCCSLGAYLFKQTRMEYNIQMRDFLSIKSGNKFVAKGAAGDLQRLKNYYGDDFEMDLEDVEMTRLRSYDDSANFDKMVLKFAGQPCAQFKDKTVSTSNWYTRTLSKKQIIYSAFDVVSLYCCYPNFPPPRNITYVVPDGVDPPKEIDIKQNFRTFIKTKNNGSDKSEGEIESIWNSDPNLAAEMLKIDLNALNFIVQKSIRVAPSHKFVCKLCHKSDKYDFFKNIIKHCMNRHSELIDRSGNQNINFKELFLTYLFNTGRVILANSKCLLCNTSLNSNSELCDHCWNNHFNVLNEFIYKNDYSNKNNKKSKNNDSKKDRQKKAKKNNDATKRNIDVDEISNLEPNVSKNKHTKLVIIIIIITMIIIFFYSFTNNKK</sequence>
<feature type="domain" description="3'-5' exonuclease" evidence="5">
    <location>
        <begin position="313"/>
        <end position="465"/>
    </location>
</feature>
<evidence type="ECO:0000256" key="3">
    <source>
        <dbReference type="SAM" id="MobiDB-lite"/>
    </source>
</evidence>
<dbReference type="InterPro" id="IPR002562">
    <property type="entry name" value="3'-5'_exonuclease_dom"/>
</dbReference>
<comment type="caution">
    <text evidence="6">The sequence shown here is derived from an EMBL/GenBank/DDBJ whole genome shotgun (WGS) entry which is preliminary data.</text>
</comment>
<reference evidence="6 7" key="1">
    <citation type="submission" date="2024-04" db="EMBL/GenBank/DDBJ databases">
        <title>Tritrichomonas musculus Genome.</title>
        <authorList>
            <person name="Alves-Ferreira E."/>
            <person name="Grigg M."/>
            <person name="Lorenzi H."/>
            <person name="Galac M."/>
        </authorList>
    </citation>
    <scope>NUCLEOTIDE SEQUENCE [LARGE SCALE GENOMIC DNA]</scope>
    <source>
        <strain evidence="6 7">EAF2021</strain>
    </source>
</reference>
<keyword evidence="7" id="KW-1185">Reference proteome</keyword>
<feature type="transmembrane region" description="Helical" evidence="4">
    <location>
        <begin position="698"/>
        <end position="716"/>
    </location>
</feature>
<keyword evidence="2" id="KW-0378">Hydrolase</keyword>
<keyword evidence="4" id="KW-0812">Transmembrane</keyword>
<name>A0ABR2HUX3_9EUKA</name>
<dbReference type="PANTHER" id="PTHR13620:SF104">
    <property type="entry name" value="EXONUCLEASE 3'-5' DOMAIN-CONTAINING PROTEIN 2"/>
    <property type="match status" value="1"/>
</dbReference>
<dbReference type="Proteomes" id="UP001470230">
    <property type="component" value="Unassembled WGS sequence"/>
</dbReference>
<evidence type="ECO:0000313" key="7">
    <source>
        <dbReference type="Proteomes" id="UP001470230"/>
    </source>
</evidence>
<evidence type="ECO:0000259" key="5">
    <source>
        <dbReference type="Pfam" id="PF01612"/>
    </source>
</evidence>
<accession>A0ABR2HUX3</accession>
<dbReference type="Gene3D" id="3.30.420.10">
    <property type="entry name" value="Ribonuclease H-like superfamily/Ribonuclease H"/>
    <property type="match status" value="2"/>
</dbReference>
<keyword evidence="4" id="KW-0472">Membrane</keyword>
<protein>
    <recommendedName>
        <fullName evidence="5">3'-5' exonuclease domain-containing protein</fullName>
    </recommendedName>
</protein>
<evidence type="ECO:0000256" key="4">
    <source>
        <dbReference type="SAM" id="Phobius"/>
    </source>
</evidence>
<feature type="region of interest" description="Disordered" evidence="3">
    <location>
        <begin position="648"/>
        <end position="674"/>
    </location>
</feature>
<dbReference type="SUPFAM" id="SSF53098">
    <property type="entry name" value="Ribonuclease H-like"/>
    <property type="match status" value="2"/>
</dbReference>
<keyword evidence="4" id="KW-1133">Transmembrane helix</keyword>
<proteinExistence type="predicted"/>
<dbReference type="InterPro" id="IPR051132">
    <property type="entry name" value="3-5_Exonuclease_domain"/>
</dbReference>